<dbReference type="AntiFam" id="ANF00057">
    <property type="entry name" value="Translation of E. coli type CRISPR repeat"/>
</dbReference>
<organism evidence="1 2">
    <name type="scientific">Escherichia coli</name>
    <dbReference type="NCBI Taxonomy" id="562"/>
    <lineage>
        <taxon>Bacteria</taxon>
        <taxon>Pseudomonadati</taxon>
        <taxon>Pseudomonadota</taxon>
        <taxon>Gammaproteobacteria</taxon>
        <taxon>Enterobacterales</taxon>
        <taxon>Enterobacteriaceae</taxon>
        <taxon>Escherichia</taxon>
    </lineage>
</organism>
<dbReference type="AlphaFoldDB" id="A0A376TUI3"/>
<protein>
    <submittedName>
        <fullName evidence="1">Domain of uncharacterized function (DUF2825)</fullName>
    </submittedName>
</protein>
<dbReference type="Proteomes" id="UP000254405">
    <property type="component" value="Unassembled WGS sequence"/>
</dbReference>
<dbReference type="EMBL" id="UGCO01000001">
    <property type="protein sequence ID" value="STI80406.1"/>
    <property type="molecule type" value="Genomic_DNA"/>
</dbReference>
<dbReference type="AntiFam" id="ANF00006">
    <property type="entry name" value="Translation of CRISPR region"/>
</dbReference>
<gene>
    <name evidence="1" type="ORF">NCTC8985_05832</name>
</gene>
<evidence type="ECO:0000313" key="1">
    <source>
        <dbReference type="EMBL" id="STI80406.1"/>
    </source>
</evidence>
<sequence>MGLKMGAGSSTAGAGELQVISIIASSAPGLSPLTRGTPDYLLFQSSHRRFIPAGAGNTIVFAPVSLSRSVYPRWRGEHLTTQTLILHINGLSPLARGTLTRSETAYEHCRFIPAGAGNTQITAGLTFDLTVYPRWRGEHMSSALTAIFAVGLSPLARGTRTQNSKLIYELRFIPAGAGNTSMVASSS</sequence>
<reference evidence="1 2" key="1">
    <citation type="submission" date="2018-06" db="EMBL/GenBank/DDBJ databases">
        <authorList>
            <consortium name="Pathogen Informatics"/>
            <person name="Doyle S."/>
        </authorList>
    </citation>
    <scope>NUCLEOTIDE SEQUENCE [LARGE SCALE GENOMIC DNA]</scope>
    <source>
        <strain evidence="1 2">NCTC8985</strain>
    </source>
</reference>
<accession>A0A376TUI3</accession>
<name>A0A376TUI3_ECOLX</name>
<proteinExistence type="predicted"/>
<evidence type="ECO:0000313" key="2">
    <source>
        <dbReference type="Proteomes" id="UP000254405"/>
    </source>
</evidence>